<dbReference type="Pfam" id="PF09365">
    <property type="entry name" value="DUF2461"/>
    <property type="match status" value="1"/>
</dbReference>
<dbReference type="RefSeq" id="WP_352176352.1">
    <property type="nucleotide sequence ID" value="NZ_JBEPAR010000006.1"/>
</dbReference>
<gene>
    <name evidence="1" type="ORF">ACH3YB_35135</name>
</gene>
<keyword evidence="2" id="KW-1185">Reference proteome</keyword>
<dbReference type="InterPro" id="IPR012808">
    <property type="entry name" value="CHP02453"/>
</dbReference>
<name>A0ABW7SBZ5_STRTE</name>
<evidence type="ECO:0000313" key="2">
    <source>
        <dbReference type="Proteomes" id="UP001610810"/>
    </source>
</evidence>
<comment type="caution">
    <text evidence="1">The sequence shown here is derived from an EMBL/GenBank/DDBJ whole genome shotgun (WGS) entry which is preliminary data.</text>
</comment>
<reference evidence="1 2" key="1">
    <citation type="submission" date="2024-10" db="EMBL/GenBank/DDBJ databases">
        <authorList>
            <person name="Wannawong T."/>
            <person name="Kuncharoen N."/>
            <person name="Mhuantong W."/>
        </authorList>
    </citation>
    <scope>NUCLEOTIDE SEQUENCE [LARGE SCALE GENOMIC DNA]</scope>
    <source>
        <strain evidence="1 2">CALK1-4</strain>
    </source>
</reference>
<dbReference type="Proteomes" id="UP001610810">
    <property type="component" value="Unassembled WGS sequence"/>
</dbReference>
<proteinExistence type="predicted"/>
<accession>A0ABW7SBZ5</accession>
<evidence type="ECO:0000313" key="1">
    <source>
        <dbReference type="EMBL" id="MFI0576868.1"/>
    </source>
</evidence>
<sequence>MPRRFAGWDESAVDVLLRLEGEPSQEVMRETRKDRERLVRQPMVSLLHDLARTDPVFEDHSVWRYGKTPWWWQNQSAVVRIAPNVEIGFRFNLEGLHMQGAWWYAGSDQISRFRAAVAAEASGSVLGDVVAELRAKGFEINGDVLKRAPRGYPADHPRTTLLRHRSLLAVRHLGCDERLRTPEVVDRVLTTREELGPLLTWLTDHVAP</sequence>
<organism evidence="1 2">
    <name type="scientific">Streptomyces tendae</name>
    <dbReference type="NCBI Taxonomy" id="1932"/>
    <lineage>
        <taxon>Bacteria</taxon>
        <taxon>Bacillati</taxon>
        <taxon>Actinomycetota</taxon>
        <taxon>Actinomycetes</taxon>
        <taxon>Kitasatosporales</taxon>
        <taxon>Streptomycetaceae</taxon>
        <taxon>Streptomyces</taxon>
    </lineage>
</organism>
<dbReference type="EMBL" id="JBIQWK010000015">
    <property type="protein sequence ID" value="MFI0576868.1"/>
    <property type="molecule type" value="Genomic_DNA"/>
</dbReference>
<protein>
    <submittedName>
        <fullName evidence="1">DUF2461 family protein</fullName>
    </submittedName>
</protein>